<feature type="non-terminal residue" evidence="3">
    <location>
        <position position="332"/>
    </location>
</feature>
<feature type="domain" description="NACHT" evidence="2">
    <location>
        <begin position="59"/>
        <end position="206"/>
    </location>
</feature>
<keyword evidence="1" id="KW-0677">Repeat</keyword>
<reference evidence="3" key="1">
    <citation type="submission" date="2023-03" db="EMBL/GenBank/DDBJ databases">
        <title>Massive genome expansion in bonnet fungi (Mycena s.s.) driven by repeated elements and novel gene families across ecological guilds.</title>
        <authorList>
            <consortium name="Lawrence Berkeley National Laboratory"/>
            <person name="Harder C.B."/>
            <person name="Miyauchi S."/>
            <person name="Viragh M."/>
            <person name="Kuo A."/>
            <person name="Thoen E."/>
            <person name="Andreopoulos B."/>
            <person name="Lu D."/>
            <person name="Skrede I."/>
            <person name="Drula E."/>
            <person name="Henrissat B."/>
            <person name="Morin E."/>
            <person name="Kohler A."/>
            <person name="Barry K."/>
            <person name="LaButti K."/>
            <person name="Morin E."/>
            <person name="Salamov A."/>
            <person name="Lipzen A."/>
            <person name="Mereny Z."/>
            <person name="Hegedus B."/>
            <person name="Baldrian P."/>
            <person name="Stursova M."/>
            <person name="Weitz H."/>
            <person name="Taylor A."/>
            <person name="Grigoriev I.V."/>
            <person name="Nagy L.G."/>
            <person name="Martin F."/>
            <person name="Kauserud H."/>
        </authorList>
    </citation>
    <scope>NUCLEOTIDE SEQUENCE</scope>
    <source>
        <strain evidence="3">9284</strain>
    </source>
</reference>
<comment type="caution">
    <text evidence="3">The sequence shown here is derived from an EMBL/GenBank/DDBJ whole genome shotgun (WGS) entry which is preliminary data.</text>
</comment>
<dbReference type="AlphaFoldDB" id="A0AAD7BPL7"/>
<dbReference type="PROSITE" id="PS50837">
    <property type="entry name" value="NACHT"/>
    <property type="match status" value="1"/>
</dbReference>
<dbReference type="PANTHER" id="PTHR10039">
    <property type="entry name" value="AMELOGENIN"/>
    <property type="match status" value="1"/>
</dbReference>
<evidence type="ECO:0000313" key="3">
    <source>
        <dbReference type="EMBL" id="KAJ7627056.1"/>
    </source>
</evidence>
<dbReference type="EMBL" id="JARKIF010000011">
    <property type="protein sequence ID" value="KAJ7627056.1"/>
    <property type="molecule type" value="Genomic_DNA"/>
</dbReference>
<gene>
    <name evidence="3" type="ORF">FB45DRAFT_1082125</name>
</gene>
<dbReference type="InterPro" id="IPR056884">
    <property type="entry name" value="NPHP3-like_N"/>
</dbReference>
<organism evidence="3 4">
    <name type="scientific">Roridomyces roridus</name>
    <dbReference type="NCBI Taxonomy" id="1738132"/>
    <lineage>
        <taxon>Eukaryota</taxon>
        <taxon>Fungi</taxon>
        <taxon>Dikarya</taxon>
        <taxon>Basidiomycota</taxon>
        <taxon>Agaricomycotina</taxon>
        <taxon>Agaricomycetes</taxon>
        <taxon>Agaricomycetidae</taxon>
        <taxon>Agaricales</taxon>
        <taxon>Marasmiineae</taxon>
        <taxon>Mycenaceae</taxon>
        <taxon>Roridomyces</taxon>
    </lineage>
</organism>
<protein>
    <recommendedName>
        <fullName evidence="2">NACHT domain-containing protein</fullName>
    </recommendedName>
</protein>
<dbReference type="Gene3D" id="3.40.50.300">
    <property type="entry name" value="P-loop containing nucleotide triphosphate hydrolases"/>
    <property type="match status" value="1"/>
</dbReference>
<evidence type="ECO:0000259" key="2">
    <source>
        <dbReference type="PROSITE" id="PS50837"/>
    </source>
</evidence>
<dbReference type="Proteomes" id="UP001221142">
    <property type="component" value="Unassembled WGS sequence"/>
</dbReference>
<keyword evidence="4" id="KW-1185">Reference proteome</keyword>
<evidence type="ECO:0000313" key="4">
    <source>
        <dbReference type="Proteomes" id="UP001221142"/>
    </source>
</evidence>
<dbReference type="Pfam" id="PF24883">
    <property type="entry name" value="NPHP3_N"/>
    <property type="match status" value="1"/>
</dbReference>
<feature type="non-terminal residue" evidence="3">
    <location>
        <position position="1"/>
    </location>
</feature>
<dbReference type="SUPFAM" id="SSF52540">
    <property type="entry name" value="P-loop containing nucleoside triphosphate hydrolases"/>
    <property type="match status" value="1"/>
</dbReference>
<dbReference type="InterPro" id="IPR007111">
    <property type="entry name" value="NACHT_NTPase"/>
</dbReference>
<evidence type="ECO:0000256" key="1">
    <source>
        <dbReference type="ARBA" id="ARBA00022737"/>
    </source>
</evidence>
<name>A0AAD7BPL7_9AGAR</name>
<accession>A0AAD7BPL7</accession>
<sequence length="332" mass="37417">LNQFSLSPYPLVLQSLYRITAKDASHDAGERFPPPQCHPQTRTEILQQLAEWMDGPNSQILWLHGPAGAGKSAIAQSFFQDAVARGQLVASFFFKRGDPSRGESMKLFPTIAHQFARLIPKFRSAIVYRMDEDPSVFDKALSTQLETLIMKPIRHVPQTGNSVVVIDGLDECAGERRQQEIVRAIAQSLLESRPPLRFLIASRPEAHITELFQEATLQNIHCQVNIDPSFTDIHTYFRDEFARICSDHKMMAGIPAPWPSQQVLELLIQKSSGYFIYAATVIKSIDDPDFRPTDRLETILGMAEPEDESPFATLDQLYIQILESVPARSQLL</sequence>
<dbReference type="InterPro" id="IPR027417">
    <property type="entry name" value="P-loop_NTPase"/>
</dbReference>
<dbReference type="PANTHER" id="PTHR10039:SF14">
    <property type="entry name" value="NACHT DOMAIN-CONTAINING PROTEIN"/>
    <property type="match status" value="1"/>
</dbReference>
<proteinExistence type="predicted"/>